<gene>
    <name evidence="1" type="ORF">HNQ50_003998</name>
</gene>
<dbReference type="AlphaFoldDB" id="A0A840RKY2"/>
<accession>A0A840RKY2</accession>
<dbReference type="Proteomes" id="UP000543030">
    <property type="component" value="Unassembled WGS sequence"/>
</dbReference>
<keyword evidence="2" id="KW-1185">Reference proteome</keyword>
<sequence length="53" mass="5934">MDGRTRSPFFRLSSTFTAKYAPISSVEKVARRELADTLANYPPESEDVIVEPS</sequence>
<proteinExistence type="predicted"/>
<reference evidence="1 2" key="1">
    <citation type="submission" date="2020-08" db="EMBL/GenBank/DDBJ databases">
        <title>Genomic Encyclopedia of Type Strains, Phase IV (KMG-IV): sequencing the most valuable type-strain genomes for metagenomic binning, comparative biology and taxonomic classification.</title>
        <authorList>
            <person name="Goeker M."/>
        </authorList>
    </citation>
    <scope>NUCLEOTIDE SEQUENCE [LARGE SCALE GENOMIC DNA]</scope>
    <source>
        <strain evidence="1 2">DSM 18233</strain>
    </source>
</reference>
<organism evidence="1 2">
    <name type="scientific">Silvimonas terrae</name>
    <dbReference type="NCBI Taxonomy" id="300266"/>
    <lineage>
        <taxon>Bacteria</taxon>
        <taxon>Pseudomonadati</taxon>
        <taxon>Pseudomonadota</taxon>
        <taxon>Betaproteobacteria</taxon>
        <taxon>Neisseriales</taxon>
        <taxon>Chitinibacteraceae</taxon>
        <taxon>Silvimonas</taxon>
    </lineage>
</organism>
<dbReference type="EMBL" id="JACHHN010000010">
    <property type="protein sequence ID" value="MBB5193244.1"/>
    <property type="molecule type" value="Genomic_DNA"/>
</dbReference>
<evidence type="ECO:0000313" key="2">
    <source>
        <dbReference type="Proteomes" id="UP000543030"/>
    </source>
</evidence>
<name>A0A840RKY2_9NEIS</name>
<comment type="caution">
    <text evidence="1">The sequence shown here is derived from an EMBL/GenBank/DDBJ whole genome shotgun (WGS) entry which is preliminary data.</text>
</comment>
<evidence type="ECO:0000313" key="1">
    <source>
        <dbReference type="EMBL" id="MBB5193244.1"/>
    </source>
</evidence>
<protein>
    <submittedName>
        <fullName evidence="1">Uncharacterized protein</fullName>
    </submittedName>
</protein>